<keyword evidence="3 7" id="KW-0812">Transmembrane</keyword>
<dbReference type="Proteomes" id="UP000887577">
    <property type="component" value="Unplaced"/>
</dbReference>
<comment type="subcellular location">
    <subcellularLocation>
        <location evidence="1">Endoplasmic reticulum membrane</location>
        <topology evidence="1">Multi-pass membrane protein</topology>
    </subcellularLocation>
</comment>
<dbReference type="GO" id="GO:0007029">
    <property type="term" value="P:endoplasmic reticulum organization"/>
    <property type="evidence" value="ECO:0007669"/>
    <property type="project" value="InterPro"/>
</dbReference>
<accession>A0A914YGF3</accession>
<evidence type="ECO:0000256" key="6">
    <source>
        <dbReference type="ARBA" id="ARBA00023136"/>
    </source>
</evidence>
<reference evidence="9" key="1">
    <citation type="submission" date="2022-11" db="UniProtKB">
        <authorList>
            <consortium name="WormBaseParasite"/>
        </authorList>
    </citation>
    <scope>IDENTIFICATION</scope>
</reference>
<keyword evidence="8" id="KW-1185">Reference proteome</keyword>
<dbReference type="InterPro" id="IPR009787">
    <property type="entry name" value="Jagunal"/>
</dbReference>
<dbReference type="PANTHER" id="PTHR20955">
    <property type="entry name" value="PROTEIN JAGUNAL HOMOLOG 1"/>
    <property type="match status" value="1"/>
</dbReference>
<name>A0A914YGF3_9BILA</name>
<keyword evidence="4" id="KW-0256">Endoplasmic reticulum</keyword>
<dbReference type="WBParaSite" id="PSU_v2.g19383.t1">
    <property type="protein sequence ID" value="PSU_v2.g19383.t1"/>
    <property type="gene ID" value="PSU_v2.g19383"/>
</dbReference>
<dbReference type="PANTHER" id="PTHR20955:SF1">
    <property type="entry name" value="PROTEIN JAGUNAL HOMOLOG 1"/>
    <property type="match status" value="1"/>
</dbReference>
<protein>
    <submittedName>
        <fullName evidence="9">Uncharacterized protein</fullName>
    </submittedName>
</protein>
<keyword evidence="5 7" id="KW-1133">Transmembrane helix</keyword>
<dbReference type="Pfam" id="PF07086">
    <property type="entry name" value="Jagunal"/>
    <property type="match status" value="1"/>
</dbReference>
<proteinExistence type="inferred from homology"/>
<evidence type="ECO:0000256" key="2">
    <source>
        <dbReference type="ARBA" id="ARBA00008462"/>
    </source>
</evidence>
<dbReference type="GO" id="GO:0005789">
    <property type="term" value="C:endoplasmic reticulum membrane"/>
    <property type="evidence" value="ECO:0007669"/>
    <property type="project" value="UniProtKB-SubCell"/>
</dbReference>
<comment type="similarity">
    <text evidence="2">Belongs to the jagunal family.</text>
</comment>
<organism evidence="8 9">
    <name type="scientific">Panagrolaimus superbus</name>
    <dbReference type="NCBI Taxonomy" id="310955"/>
    <lineage>
        <taxon>Eukaryota</taxon>
        <taxon>Metazoa</taxon>
        <taxon>Ecdysozoa</taxon>
        <taxon>Nematoda</taxon>
        <taxon>Chromadorea</taxon>
        <taxon>Rhabditida</taxon>
        <taxon>Tylenchina</taxon>
        <taxon>Panagrolaimomorpha</taxon>
        <taxon>Panagrolaimoidea</taxon>
        <taxon>Panagrolaimidae</taxon>
        <taxon>Panagrolaimus</taxon>
    </lineage>
</organism>
<evidence type="ECO:0000256" key="4">
    <source>
        <dbReference type="ARBA" id="ARBA00022824"/>
    </source>
</evidence>
<evidence type="ECO:0000256" key="5">
    <source>
        <dbReference type="ARBA" id="ARBA00022989"/>
    </source>
</evidence>
<feature type="transmembrane region" description="Helical" evidence="7">
    <location>
        <begin position="34"/>
        <end position="52"/>
    </location>
</feature>
<dbReference type="GO" id="GO:0016192">
    <property type="term" value="P:vesicle-mediated transport"/>
    <property type="evidence" value="ECO:0007669"/>
    <property type="project" value="TreeGrafter"/>
</dbReference>
<evidence type="ECO:0000313" key="8">
    <source>
        <dbReference type="Proteomes" id="UP000887577"/>
    </source>
</evidence>
<evidence type="ECO:0000256" key="1">
    <source>
        <dbReference type="ARBA" id="ARBA00004477"/>
    </source>
</evidence>
<evidence type="ECO:0000313" key="9">
    <source>
        <dbReference type="WBParaSite" id="PSU_v2.g19383.t1"/>
    </source>
</evidence>
<feature type="transmembrane region" description="Helical" evidence="7">
    <location>
        <begin position="78"/>
        <end position="99"/>
    </location>
</feature>
<keyword evidence="6 7" id="KW-0472">Membrane</keyword>
<evidence type="ECO:0000256" key="3">
    <source>
        <dbReference type="ARBA" id="ARBA00022692"/>
    </source>
</evidence>
<evidence type="ECO:0000256" key="7">
    <source>
        <dbReference type="SAM" id="Phobius"/>
    </source>
</evidence>
<dbReference type="AlphaFoldDB" id="A0A914YGF3"/>
<sequence>MAMRRVRPVRIDGTEFENRQIVGEQNRISSTYKTYLKILFGLHLTVLIMMWAKVFCENAVTYFGMESVFWRKLDLPPAYLWEYVWCLSIIPNILALYAMPNNRVSLHK</sequence>